<reference evidence="2" key="2">
    <citation type="submission" date="2013-10" db="EMBL/GenBank/DDBJ databases">
        <authorList>
            <person name="Aslett M."/>
        </authorList>
    </citation>
    <scope>NUCLEOTIDE SEQUENCE [LARGE SCALE GENOMIC DNA]</scope>
    <source>
        <strain evidence="2">Houghton</strain>
    </source>
</reference>
<feature type="compositionally biased region" description="Low complexity" evidence="1">
    <location>
        <begin position="220"/>
        <end position="240"/>
    </location>
</feature>
<feature type="region of interest" description="Disordered" evidence="1">
    <location>
        <begin position="175"/>
        <end position="196"/>
    </location>
</feature>
<dbReference type="Gene3D" id="1.20.5.2050">
    <property type="match status" value="1"/>
</dbReference>
<feature type="region of interest" description="Disordered" evidence="1">
    <location>
        <begin position="1092"/>
        <end position="1133"/>
    </location>
</feature>
<accession>U6LE16</accession>
<feature type="region of interest" description="Disordered" evidence="1">
    <location>
        <begin position="900"/>
        <end position="971"/>
    </location>
</feature>
<dbReference type="Proteomes" id="UP000030750">
    <property type="component" value="Unassembled WGS sequence"/>
</dbReference>
<dbReference type="VEuPathDB" id="ToxoDB:EBH_0020260"/>
<organism evidence="2 3">
    <name type="scientific">Eimeria brunetti</name>
    <dbReference type="NCBI Taxonomy" id="51314"/>
    <lineage>
        <taxon>Eukaryota</taxon>
        <taxon>Sar</taxon>
        <taxon>Alveolata</taxon>
        <taxon>Apicomplexa</taxon>
        <taxon>Conoidasida</taxon>
        <taxon>Coccidia</taxon>
        <taxon>Eucoccidiorida</taxon>
        <taxon>Eimeriorina</taxon>
        <taxon>Eimeriidae</taxon>
        <taxon>Eimeria</taxon>
    </lineage>
</organism>
<keyword evidence="3" id="KW-1185">Reference proteome</keyword>
<reference evidence="2" key="1">
    <citation type="submission" date="2013-10" db="EMBL/GenBank/DDBJ databases">
        <title>Genomic analysis of the causative agents of coccidiosis in chickens.</title>
        <authorList>
            <person name="Reid A.J."/>
            <person name="Blake D."/>
            <person name="Billington K."/>
            <person name="Browne H."/>
            <person name="Dunn M."/>
            <person name="Hung S."/>
            <person name="Kawahara F."/>
            <person name="Miranda-Saavedra D."/>
            <person name="Mourier T."/>
            <person name="Nagra H."/>
            <person name="Otto T.D."/>
            <person name="Rawlings N."/>
            <person name="Sanchez A."/>
            <person name="Sanders M."/>
            <person name="Subramaniam C."/>
            <person name="Tay Y."/>
            <person name="Dear P."/>
            <person name="Doerig C."/>
            <person name="Gruber A."/>
            <person name="Parkinson J."/>
            <person name="Shirley M."/>
            <person name="Wan K.L."/>
            <person name="Berriman M."/>
            <person name="Tomley F."/>
            <person name="Pain A."/>
        </authorList>
    </citation>
    <scope>NUCLEOTIDE SEQUENCE [LARGE SCALE GENOMIC DNA]</scope>
    <source>
        <strain evidence="2">Houghton</strain>
    </source>
</reference>
<feature type="region of interest" description="Disordered" evidence="1">
    <location>
        <begin position="665"/>
        <end position="697"/>
    </location>
</feature>
<gene>
    <name evidence="2" type="ORF">EBH_0020260</name>
</gene>
<evidence type="ECO:0000313" key="3">
    <source>
        <dbReference type="Proteomes" id="UP000030750"/>
    </source>
</evidence>
<feature type="compositionally biased region" description="Low complexity" evidence="1">
    <location>
        <begin position="175"/>
        <end position="195"/>
    </location>
</feature>
<protein>
    <submittedName>
        <fullName evidence="2">Uncharacterized protein</fullName>
    </submittedName>
</protein>
<dbReference type="OrthoDB" id="329651at2759"/>
<proteinExistence type="predicted"/>
<dbReference type="AlphaFoldDB" id="U6LE16"/>
<feature type="compositionally biased region" description="Polar residues" evidence="1">
    <location>
        <begin position="1101"/>
        <end position="1110"/>
    </location>
</feature>
<name>U6LE16_9EIME</name>
<feature type="region of interest" description="Disordered" evidence="1">
    <location>
        <begin position="517"/>
        <end position="543"/>
    </location>
</feature>
<evidence type="ECO:0000313" key="2">
    <source>
        <dbReference type="EMBL" id="CDJ48406.1"/>
    </source>
</evidence>
<dbReference type="EMBL" id="HG711108">
    <property type="protein sequence ID" value="CDJ48406.1"/>
    <property type="molecule type" value="Genomic_DNA"/>
</dbReference>
<feature type="region of interest" description="Disordered" evidence="1">
    <location>
        <begin position="220"/>
        <end position="265"/>
    </location>
</feature>
<evidence type="ECO:0000256" key="1">
    <source>
        <dbReference type="SAM" id="MobiDB-lite"/>
    </source>
</evidence>
<sequence>MNSKGGALALTTVDASGTLGGRKLGVLQQQGGTTASSELLTLPAMGVACCSSSCSSSSSPAAADEAAENWSSTGGLIESPASAGHRPFYCCLGACSSRCEADNNSRCNSSCSSCGSPTCSCRGNHKWWGVQDSSSSCSCCCSLIKDVDCSIVCSTSNRPEERQLPLVYASTEATKGSSDTCKSSSSTNSKGCSPSRGEYKWRGRMNLFLRRAVLGDLAKSINGSSSSNGNGSSRSNGNSGCYSTADARKAEATSQEQQQDKAPRGMLVGAADTCQRTQESEQRGVLFRGAPLSRGPIVAVGCSWQDVGGPRGQHAETRTGVLQEVPATEVEKPAAVTSSQLQQLEQPKQQQPLLLLRAVKELRSSASKKQAGDYCGNGSIIGSRTRQPLRSLPVAYSSSNSPAAAGMVAAEADSAAAKLSSPAAAATPTAAATTPTAAPTTPAAAATPTTAATTPTAAAATPTAAPVTHTARTTPTAAPTSIAGATPKAAIAALQATAATPTTATTQTTAAKILAVPATVESPTNNAEHRPSEPSISTPSGGSSAAVCQQGALSCEPRFCYSLEHILAGLCWGPPCLCGTLQDTVRWGFGVSCSSDSHLVNPQQELELLLQRAAATATVGGEGSEQGTCLEKIADERCGGSRATQASGDGSLWCSTGDSLPPMRSTLSAAEGDSFGRTPWRRSGPEDGSVPFFSEASCPPPVPESCSPISDWGSPAQQWAVPQRTELEGTDSSSCSSSCSSKVGSWNPTLLKKRGYGTGSFSNEEKDEGRSYIGLFAPLLGFEGTPKGAAQTLSRYPRTALCADAFVCSGVQWFGSSEDEAGESGAEGCGRPFLPLPSCSARFCGGKALEVGKPYGREGRRRREGGIRDRNKLADGFRNARDSGNGVLYTASKRSGGTSFCLRPNAHQHLPSAPSGPATGQAANWGDIREADRTGKFTAGPEGTSGCGGSRWRDGGREETRDAACSSSSTHQTVMEIAAVPVRTRKGFRKPLPLPPEMLAAIAAAGPRRPVEPVLQYDGESREWRVFWMEEPQARYKVFQSKKFGKERAQQLALEWLHRAKAGAIHGSGRGPRVGGPSAYRFKRGRHEGPHLATEYKHSSPETLQLSTPRSALELSPEASPSLTPFPTAIPAL</sequence>
<feature type="region of interest" description="Disordered" evidence="1">
    <location>
        <begin position="430"/>
        <end position="482"/>
    </location>
</feature>
<feature type="compositionally biased region" description="Basic and acidic residues" evidence="1">
    <location>
        <begin position="951"/>
        <end position="962"/>
    </location>
</feature>
<feature type="compositionally biased region" description="Polar residues" evidence="1">
    <location>
        <begin position="534"/>
        <end position="543"/>
    </location>
</feature>